<sequence>MPLSRRQMLQSSALAGGLLSLGDLGLLSQLRPVSAAEAKLDPSVVRLDPSIEPLVRLIEETPRDKLLEEIAAKVKKGTSYREVLAALLLVGVKNVEPRPSVGHKFHAVLVVNSAHLASLSSPDEHRWLPIFWALDHYKSAAQRDVEERGDWTMSAMDDSKILPHGKAKTQFSEAMDDWDEEKAGVAAASLARTGGANEIYRLLFRYGSRDYRSIGHKAIYVANSYRTLGCIGWQHAEPVLRSLTYALLMHEGSNPAKRDDEADRPFRRNEEIAAKLRDDWTTGKLDPVATQAMIEALRSGSNDDACDQVVQLINGGAHPQSIWDALHVVAGEMVMQQPAIVPLHSVTTTNALRYAYETCGDDATRRLLLLQNAAFLPMFRGGMRGRGGVKDVSITTLDPQKPEGDPAEAVETIFAELGSNPMNAAKMTLGYLQDSENHSAKAKQLIDAARVLVFRKGDNAHDYKFSSAILEDYYHVSPQWRDTYLASNIFLLRDSQRADNRLVQRIQAALT</sequence>
<dbReference type="Proteomes" id="UP000240009">
    <property type="component" value="Unassembled WGS sequence"/>
</dbReference>
<dbReference type="PROSITE" id="PS51318">
    <property type="entry name" value="TAT"/>
    <property type="match status" value="1"/>
</dbReference>
<protein>
    <recommendedName>
        <fullName evidence="3">Twin-arginine translocation signal domain-containing protein</fullName>
    </recommendedName>
</protein>
<evidence type="ECO:0008006" key="3">
    <source>
        <dbReference type="Google" id="ProtNLM"/>
    </source>
</evidence>
<gene>
    <name evidence="1" type="ORF">C5Y96_02320</name>
</gene>
<evidence type="ECO:0000313" key="1">
    <source>
        <dbReference type="EMBL" id="PQO38736.1"/>
    </source>
</evidence>
<dbReference type="OrthoDB" id="176343at2"/>
<name>A0A2S8G2R7_9BACT</name>
<comment type="caution">
    <text evidence="1">The sequence shown here is derived from an EMBL/GenBank/DDBJ whole genome shotgun (WGS) entry which is preliminary data.</text>
</comment>
<dbReference type="EMBL" id="PUIA01000016">
    <property type="protein sequence ID" value="PQO38736.1"/>
    <property type="molecule type" value="Genomic_DNA"/>
</dbReference>
<accession>A0A2S8G2R7</accession>
<dbReference type="InterPro" id="IPR006311">
    <property type="entry name" value="TAT_signal"/>
</dbReference>
<organism evidence="1 2">
    <name type="scientific">Blastopirellula marina</name>
    <dbReference type="NCBI Taxonomy" id="124"/>
    <lineage>
        <taxon>Bacteria</taxon>
        <taxon>Pseudomonadati</taxon>
        <taxon>Planctomycetota</taxon>
        <taxon>Planctomycetia</taxon>
        <taxon>Pirellulales</taxon>
        <taxon>Pirellulaceae</taxon>
        <taxon>Blastopirellula</taxon>
    </lineage>
</organism>
<dbReference type="RefSeq" id="WP_105349937.1">
    <property type="nucleotide sequence ID" value="NZ_PUIA01000016.1"/>
</dbReference>
<reference evidence="1 2" key="1">
    <citation type="submission" date="2018-02" db="EMBL/GenBank/DDBJ databases">
        <title>Comparative genomes isolates from brazilian mangrove.</title>
        <authorList>
            <person name="Araujo J.E."/>
            <person name="Taketani R.G."/>
            <person name="Silva M.C.P."/>
            <person name="Loureco M.V."/>
            <person name="Andreote F.D."/>
        </authorList>
    </citation>
    <scope>NUCLEOTIDE SEQUENCE [LARGE SCALE GENOMIC DNA]</scope>
    <source>
        <strain evidence="1 2">HEX-2 MGV</strain>
    </source>
</reference>
<dbReference type="AlphaFoldDB" id="A0A2S8G2R7"/>
<evidence type="ECO:0000313" key="2">
    <source>
        <dbReference type="Proteomes" id="UP000240009"/>
    </source>
</evidence>
<proteinExistence type="predicted"/>